<accession>A0ABD3WJX7</accession>
<dbReference type="Proteomes" id="UP001634394">
    <property type="component" value="Unassembled WGS sequence"/>
</dbReference>
<sequence length="92" mass="10041">MAGLGEACSHIAALLFSIEATVKLRDAKTVTEETSYWRLPNSVKGVTYKQCSEIDFTSAKNSTKKLDTKITACSGHQAEVTPEKNSLKEMDS</sequence>
<dbReference type="EMBL" id="JBJQND010000006">
    <property type="protein sequence ID" value="KAL3874265.1"/>
    <property type="molecule type" value="Genomic_DNA"/>
</dbReference>
<organism evidence="1 2">
    <name type="scientific">Sinanodonta woodiana</name>
    <name type="common">Chinese pond mussel</name>
    <name type="synonym">Anodonta woodiana</name>
    <dbReference type="NCBI Taxonomy" id="1069815"/>
    <lineage>
        <taxon>Eukaryota</taxon>
        <taxon>Metazoa</taxon>
        <taxon>Spiralia</taxon>
        <taxon>Lophotrochozoa</taxon>
        <taxon>Mollusca</taxon>
        <taxon>Bivalvia</taxon>
        <taxon>Autobranchia</taxon>
        <taxon>Heteroconchia</taxon>
        <taxon>Palaeoheterodonta</taxon>
        <taxon>Unionida</taxon>
        <taxon>Unionoidea</taxon>
        <taxon>Unionidae</taxon>
        <taxon>Unioninae</taxon>
        <taxon>Sinanodonta</taxon>
    </lineage>
</organism>
<evidence type="ECO:0000313" key="1">
    <source>
        <dbReference type="EMBL" id="KAL3874265.1"/>
    </source>
</evidence>
<protein>
    <submittedName>
        <fullName evidence="1">Uncharacterized protein</fullName>
    </submittedName>
</protein>
<proteinExistence type="predicted"/>
<dbReference type="AlphaFoldDB" id="A0ABD3WJX7"/>
<name>A0ABD3WJX7_SINWO</name>
<dbReference type="PANTHER" id="PTHR47526">
    <property type="entry name" value="ATP-DEPENDENT DNA HELICASE"/>
    <property type="match status" value="1"/>
</dbReference>
<reference evidence="1 2" key="1">
    <citation type="submission" date="2024-11" db="EMBL/GenBank/DDBJ databases">
        <title>Chromosome-level genome assembly of the freshwater bivalve Anodonta woodiana.</title>
        <authorList>
            <person name="Chen X."/>
        </authorList>
    </citation>
    <scope>NUCLEOTIDE SEQUENCE [LARGE SCALE GENOMIC DNA]</scope>
    <source>
        <strain evidence="1">MN2024</strain>
        <tissue evidence="1">Gills</tissue>
    </source>
</reference>
<evidence type="ECO:0000313" key="2">
    <source>
        <dbReference type="Proteomes" id="UP001634394"/>
    </source>
</evidence>
<gene>
    <name evidence="1" type="ORF">ACJMK2_037305</name>
</gene>
<comment type="caution">
    <text evidence="1">The sequence shown here is derived from an EMBL/GenBank/DDBJ whole genome shotgun (WGS) entry which is preliminary data.</text>
</comment>
<keyword evidence="2" id="KW-1185">Reference proteome</keyword>